<reference evidence="1" key="2">
    <citation type="submission" date="2020-05" db="UniProtKB">
        <authorList>
            <consortium name="EnsemblMetazoa"/>
        </authorList>
    </citation>
    <scope>IDENTIFICATION</scope>
    <source>
        <strain evidence="1">CM1001059</strain>
    </source>
</reference>
<keyword evidence="2" id="KW-1185">Reference proteome</keyword>
<evidence type="ECO:0000313" key="1">
    <source>
        <dbReference type="EnsemblMetazoa" id="AMEC001451-PA"/>
    </source>
</evidence>
<reference evidence="2" key="1">
    <citation type="submission" date="2014-01" db="EMBL/GenBank/DDBJ databases">
        <title>The Genome Sequence of Anopheles melas CM1001059_A (V2).</title>
        <authorList>
            <consortium name="The Broad Institute Genomics Platform"/>
            <person name="Neafsey D.E."/>
            <person name="Besansky N."/>
            <person name="Howell P."/>
            <person name="Walton C."/>
            <person name="Young S.K."/>
            <person name="Zeng Q."/>
            <person name="Gargeya S."/>
            <person name="Fitzgerald M."/>
            <person name="Haas B."/>
            <person name="Abouelleil A."/>
            <person name="Allen A.W."/>
            <person name="Alvarado L."/>
            <person name="Arachchi H.M."/>
            <person name="Berlin A.M."/>
            <person name="Chapman S.B."/>
            <person name="Gainer-Dewar J."/>
            <person name="Goldberg J."/>
            <person name="Griggs A."/>
            <person name="Gujja S."/>
            <person name="Hansen M."/>
            <person name="Howarth C."/>
            <person name="Imamovic A."/>
            <person name="Ireland A."/>
            <person name="Larimer J."/>
            <person name="McCowan C."/>
            <person name="Murphy C."/>
            <person name="Pearson M."/>
            <person name="Poon T.W."/>
            <person name="Priest M."/>
            <person name="Roberts A."/>
            <person name="Saif S."/>
            <person name="Shea T."/>
            <person name="Sisk P."/>
            <person name="Sykes S."/>
            <person name="Wortman J."/>
            <person name="Nusbaum C."/>
            <person name="Birren B."/>
        </authorList>
    </citation>
    <scope>NUCLEOTIDE SEQUENCE [LARGE SCALE GENOMIC DNA]</scope>
    <source>
        <strain evidence="2">CM1001059</strain>
    </source>
</reference>
<organism evidence="1 2">
    <name type="scientific">Anopheles melas</name>
    <dbReference type="NCBI Taxonomy" id="34690"/>
    <lineage>
        <taxon>Eukaryota</taxon>
        <taxon>Metazoa</taxon>
        <taxon>Ecdysozoa</taxon>
        <taxon>Arthropoda</taxon>
        <taxon>Hexapoda</taxon>
        <taxon>Insecta</taxon>
        <taxon>Pterygota</taxon>
        <taxon>Neoptera</taxon>
        <taxon>Endopterygota</taxon>
        <taxon>Diptera</taxon>
        <taxon>Nematocera</taxon>
        <taxon>Culicoidea</taxon>
        <taxon>Culicidae</taxon>
        <taxon>Anophelinae</taxon>
        <taxon>Anopheles</taxon>
    </lineage>
</organism>
<protein>
    <submittedName>
        <fullName evidence="1">Uncharacterized protein</fullName>
    </submittedName>
</protein>
<dbReference type="VEuPathDB" id="VectorBase:AMEC001451"/>
<sequence>MVTKDAFLTATVAVVRQIKYPVSGPEQQSGVYKRIIVIIIMIPCALEASADEHRYDRPAPVTAVFMYERLKRMSQQRGLNLSPEDLLASAYLGHNLVYKVQPSPGERDVPAEHWTAERAS</sequence>
<proteinExistence type="predicted"/>
<dbReference type="AlphaFoldDB" id="A0A182TFL6"/>
<evidence type="ECO:0000313" key="2">
    <source>
        <dbReference type="Proteomes" id="UP000075902"/>
    </source>
</evidence>
<accession>A0A182TFL6</accession>
<name>A0A182TFL6_9DIPT</name>
<dbReference type="EnsemblMetazoa" id="AMEC001451-RA">
    <property type="protein sequence ID" value="AMEC001451-PA"/>
    <property type="gene ID" value="AMEC001451"/>
</dbReference>
<dbReference type="Proteomes" id="UP000075902">
    <property type="component" value="Unassembled WGS sequence"/>
</dbReference>